<dbReference type="SUPFAM" id="SSF52047">
    <property type="entry name" value="RNI-like"/>
    <property type="match status" value="1"/>
</dbReference>
<dbReference type="RefSeq" id="XP_001559848.2">
    <property type="nucleotide sequence ID" value="XM_001559798.2"/>
</dbReference>
<dbReference type="KEGG" id="bfu:BCIN_05g03920"/>
<evidence type="ECO:0000313" key="2">
    <source>
        <dbReference type="EMBL" id="ATZ50002.1"/>
    </source>
</evidence>
<dbReference type="EMBL" id="CP009809">
    <property type="protein sequence ID" value="ATZ50002.1"/>
    <property type="molecule type" value="Genomic_DNA"/>
</dbReference>
<dbReference type="Proteomes" id="UP000001798">
    <property type="component" value="Chromosome 5"/>
</dbReference>
<reference evidence="2 3" key="2">
    <citation type="journal article" date="2012" name="Eukaryot. Cell">
        <title>Genome update of Botrytis cinerea strains B05.10 and T4.</title>
        <authorList>
            <person name="Staats M."/>
            <person name="van Kan J.A."/>
        </authorList>
    </citation>
    <scope>NUCLEOTIDE SEQUENCE [LARGE SCALE GENOMIC DNA]</scope>
    <source>
        <strain evidence="2 3">B05.10</strain>
    </source>
</reference>
<dbReference type="AlphaFoldDB" id="A0A384JHT5"/>
<evidence type="ECO:0008006" key="4">
    <source>
        <dbReference type="Google" id="ProtNLM"/>
    </source>
</evidence>
<dbReference type="InterPro" id="IPR032675">
    <property type="entry name" value="LRR_dom_sf"/>
</dbReference>
<protein>
    <recommendedName>
        <fullName evidence="4">Leucine Rich Repeat domain protein</fullName>
    </recommendedName>
</protein>
<organism evidence="2 3">
    <name type="scientific">Botryotinia fuckeliana (strain B05.10)</name>
    <name type="common">Noble rot fungus</name>
    <name type="synonym">Botrytis cinerea</name>
    <dbReference type="NCBI Taxonomy" id="332648"/>
    <lineage>
        <taxon>Eukaryota</taxon>
        <taxon>Fungi</taxon>
        <taxon>Dikarya</taxon>
        <taxon>Ascomycota</taxon>
        <taxon>Pezizomycotina</taxon>
        <taxon>Leotiomycetes</taxon>
        <taxon>Helotiales</taxon>
        <taxon>Sclerotiniaceae</taxon>
        <taxon>Botrytis</taxon>
    </lineage>
</organism>
<keyword evidence="3" id="KW-1185">Reference proteome</keyword>
<name>A0A384JHT5_BOTFB</name>
<proteinExistence type="predicted"/>
<gene>
    <name evidence="2" type="ORF">BCIN_05g03920</name>
</gene>
<dbReference type="OrthoDB" id="9994419at2759"/>
<dbReference type="VEuPathDB" id="FungiDB:Bcin05g03920"/>
<feature type="region of interest" description="Disordered" evidence="1">
    <location>
        <begin position="1"/>
        <end position="104"/>
    </location>
</feature>
<evidence type="ECO:0000256" key="1">
    <source>
        <dbReference type="SAM" id="MobiDB-lite"/>
    </source>
</evidence>
<reference evidence="2 3" key="1">
    <citation type="journal article" date="2011" name="PLoS Genet.">
        <title>Genomic analysis of the necrotrophic fungal pathogens Sclerotinia sclerotiorum and Botrytis cinerea.</title>
        <authorList>
            <person name="Amselem J."/>
            <person name="Cuomo C.A."/>
            <person name="van Kan J.A."/>
            <person name="Viaud M."/>
            <person name="Benito E.P."/>
            <person name="Couloux A."/>
            <person name="Coutinho P.M."/>
            <person name="de Vries R.P."/>
            <person name="Dyer P.S."/>
            <person name="Fillinger S."/>
            <person name="Fournier E."/>
            <person name="Gout L."/>
            <person name="Hahn M."/>
            <person name="Kohn L."/>
            <person name="Lapalu N."/>
            <person name="Plummer K.M."/>
            <person name="Pradier J.M."/>
            <person name="Quevillon E."/>
            <person name="Sharon A."/>
            <person name="Simon A."/>
            <person name="ten Have A."/>
            <person name="Tudzynski B."/>
            <person name="Tudzynski P."/>
            <person name="Wincker P."/>
            <person name="Andrew M."/>
            <person name="Anthouard V."/>
            <person name="Beever R.E."/>
            <person name="Beffa R."/>
            <person name="Benoit I."/>
            <person name="Bouzid O."/>
            <person name="Brault B."/>
            <person name="Chen Z."/>
            <person name="Choquer M."/>
            <person name="Collemare J."/>
            <person name="Cotton P."/>
            <person name="Danchin E.G."/>
            <person name="Da Silva C."/>
            <person name="Gautier A."/>
            <person name="Giraud C."/>
            <person name="Giraud T."/>
            <person name="Gonzalez C."/>
            <person name="Grossetete S."/>
            <person name="Guldener U."/>
            <person name="Henrissat B."/>
            <person name="Howlett B.J."/>
            <person name="Kodira C."/>
            <person name="Kretschmer M."/>
            <person name="Lappartient A."/>
            <person name="Leroch M."/>
            <person name="Levis C."/>
            <person name="Mauceli E."/>
            <person name="Neuveglise C."/>
            <person name="Oeser B."/>
            <person name="Pearson M."/>
            <person name="Poulain J."/>
            <person name="Poussereau N."/>
            <person name="Quesneville H."/>
            <person name="Rascle C."/>
            <person name="Schumacher J."/>
            <person name="Segurens B."/>
            <person name="Sexton A."/>
            <person name="Silva E."/>
            <person name="Sirven C."/>
            <person name="Soanes D.M."/>
            <person name="Talbot N.J."/>
            <person name="Templeton M."/>
            <person name="Yandava C."/>
            <person name="Yarden O."/>
            <person name="Zeng Q."/>
            <person name="Rollins J.A."/>
            <person name="Lebrun M.H."/>
            <person name="Dickman M."/>
        </authorList>
    </citation>
    <scope>NUCLEOTIDE SEQUENCE [LARGE SCALE GENOMIC DNA]</scope>
    <source>
        <strain evidence="2 3">B05.10</strain>
    </source>
</reference>
<reference evidence="2 3" key="3">
    <citation type="journal article" date="2017" name="Mol. Plant Pathol.">
        <title>A gapless genome sequence of the fungus Botrytis cinerea.</title>
        <authorList>
            <person name="Van Kan J.A."/>
            <person name="Stassen J.H."/>
            <person name="Mosbach A."/>
            <person name="Van Der Lee T.A."/>
            <person name="Faino L."/>
            <person name="Farmer A.D."/>
            <person name="Papasotiriou D.G."/>
            <person name="Zhou S."/>
            <person name="Seidl M.F."/>
            <person name="Cottam E."/>
            <person name="Edel D."/>
            <person name="Hahn M."/>
            <person name="Schwartz D.C."/>
            <person name="Dietrich R.A."/>
            <person name="Widdison S."/>
            <person name="Scalliet G."/>
        </authorList>
    </citation>
    <scope>NUCLEOTIDE SEQUENCE [LARGE SCALE GENOMIC DNA]</scope>
    <source>
        <strain evidence="2 3">B05.10</strain>
    </source>
</reference>
<feature type="compositionally biased region" description="Polar residues" evidence="1">
    <location>
        <begin position="39"/>
        <end position="61"/>
    </location>
</feature>
<accession>A0A384JHT5</accession>
<sequence>MAVANSNVPLPTRPMKSAPSLISRKHSITPPMSDRGDRTSFSSVKENPSGVPQSFTDSKVSSYLKYEVDSNENGNENENEIAIDDTSSGGSRTPPEAAEPDMQTLWSTNPHSTLHGLVCPCDGFRGWKQIAVRGKIASKSYSDLRNMKMGWGWDSDYESKSTPQPELKPEAQLVVEEVGVAISGKSPIEMLPAELLGAIIDQLVTDIPPGGITPRNVDLMSLLLTSHAMHSATLASLYTKITIPHSRVFRKFLAHIREYPALGTIVRRLDFSHFNPTGIGLTARQRAETLNLIPATLLECLSLTPNLREFLSQEHIDDDMDAKVIQKLLCELPNIQALDFCACSSPSFRDSFTTVINTCEIPGVLPITRLSFHECTNLPSSVFETLIPRLTHLTHLDVAHTRITDDILFSIPKTAKLTHLNISKCSYLSGDRVVEFLSTHPAVQSLVYLNLGSDIKSHEMFKRSEVTALLPILPKTLRSLSLKGSEMHESHIPLFLPLTKHLEELGLGHGLVLSDIRRLFVPDQDASIEEQISWVPHTLHYIDVSDLSKSQLDLGTLFGSSCPILRNDTLPLEVLEIGLECFKVMNTSSLVKRAGWCLKEAGRRYWLVRDDKTGDGEKDCGGRQWKWGANYWGMRKVPVARAEVGGMYGHYMFKR</sequence>
<dbReference type="GeneID" id="5440467"/>
<dbReference type="Gene3D" id="3.80.10.10">
    <property type="entry name" value="Ribonuclease Inhibitor"/>
    <property type="match status" value="1"/>
</dbReference>
<evidence type="ECO:0000313" key="3">
    <source>
        <dbReference type="Proteomes" id="UP000001798"/>
    </source>
</evidence>